<protein>
    <submittedName>
        <fullName evidence="2">CNH domain-containing protein</fullName>
    </submittedName>
</protein>
<proteinExistence type="predicted"/>
<feature type="region of interest" description="Disordered" evidence="1">
    <location>
        <begin position="153"/>
        <end position="179"/>
    </location>
</feature>
<name>A0A182ZZZ9_9TREM</name>
<organism evidence="2">
    <name type="scientific">Echinostoma caproni</name>
    <dbReference type="NCBI Taxonomy" id="27848"/>
    <lineage>
        <taxon>Eukaryota</taxon>
        <taxon>Metazoa</taxon>
        <taxon>Spiralia</taxon>
        <taxon>Lophotrochozoa</taxon>
        <taxon>Platyhelminthes</taxon>
        <taxon>Trematoda</taxon>
        <taxon>Digenea</taxon>
        <taxon>Plagiorchiida</taxon>
        <taxon>Echinostomata</taxon>
        <taxon>Echinostomatoidea</taxon>
        <taxon>Echinostomatidae</taxon>
        <taxon>Echinostoma</taxon>
    </lineage>
</organism>
<sequence length="284" mass="31051">LCHLMAVTKTGIRLYFGENLRLLHIRLPPTSPHGTIGLDEVKLVTESRGTVVLLSALPHRPNPTFPSPATPWTNVNATPGFPDAIVPTGGATQNLHPRSDEEYDVPPHVLYTISPDPYPWTPNLAEVCTTAWCTGGAWALVVLPPRDTLASGFNAHSTDDSQSKSSKQSGEDATFRRGSPPVVLTQHLDPPCRRLILISAQGIVHLRLPSPLTRLKEFLMKELSVIPRLDLDGSTNQSIWPSLRMNQSYPFLSLEESAACEVPLNTGFLAAYLHQFSPDEAICA</sequence>
<evidence type="ECO:0000256" key="1">
    <source>
        <dbReference type="SAM" id="MobiDB-lite"/>
    </source>
</evidence>
<evidence type="ECO:0000313" key="2">
    <source>
        <dbReference type="WBParaSite" id="ECPE_0000028301-mRNA-1"/>
    </source>
</evidence>
<reference evidence="2" key="1">
    <citation type="submission" date="2016-06" db="UniProtKB">
        <authorList>
            <consortium name="WormBaseParasite"/>
        </authorList>
    </citation>
    <scope>IDENTIFICATION</scope>
</reference>
<accession>A0A182ZZZ9</accession>
<dbReference type="WBParaSite" id="ECPE_0000028301-mRNA-1">
    <property type="protein sequence ID" value="ECPE_0000028301-mRNA-1"/>
    <property type="gene ID" value="ECPE_0000028301"/>
</dbReference>
<dbReference type="AlphaFoldDB" id="A0A182ZZZ9"/>